<keyword evidence="1" id="KW-0548">Nucleotidyltransferase</keyword>
<evidence type="ECO:0000313" key="1">
    <source>
        <dbReference type="EMBL" id="GFD25429.1"/>
    </source>
</evidence>
<dbReference type="EMBL" id="BKCJ011360623">
    <property type="protein sequence ID" value="GFD25429.1"/>
    <property type="molecule type" value="Genomic_DNA"/>
</dbReference>
<reference evidence="1" key="1">
    <citation type="journal article" date="2019" name="Sci. Rep.">
        <title>Draft genome of Tanacetum cinerariifolium, the natural source of mosquito coil.</title>
        <authorList>
            <person name="Yamashiro T."/>
            <person name="Shiraishi A."/>
            <person name="Satake H."/>
            <person name="Nakayama K."/>
        </authorList>
    </citation>
    <scope>NUCLEOTIDE SEQUENCE</scope>
</reference>
<comment type="caution">
    <text evidence="1">The sequence shown here is derived from an EMBL/GenBank/DDBJ whole genome shotgun (WGS) entry which is preliminary data.</text>
</comment>
<organism evidence="1">
    <name type="scientific">Tanacetum cinerariifolium</name>
    <name type="common">Dalmatian daisy</name>
    <name type="synonym">Chrysanthemum cinerariifolium</name>
    <dbReference type="NCBI Taxonomy" id="118510"/>
    <lineage>
        <taxon>Eukaryota</taxon>
        <taxon>Viridiplantae</taxon>
        <taxon>Streptophyta</taxon>
        <taxon>Embryophyta</taxon>
        <taxon>Tracheophyta</taxon>
        <taxon>Spermatophyta</taxon>
        <taxon>Magnoliopsida</taxon>
        <taxon>eudicotyledons</taxon>
        <taxon>Gunneridae</taxon>
        <taxon>Pentapetalae</taxon>
        <taxon>asterids</taxon>
        <taxon>campanulids</taxon>
        <taxon>Asterales</taxon>
        <taxon>Asteraceae</taxon>
        <taxon>Asteroideae</taxon>
        <taxon>Anthemideae</taxon>
        <taxon>Anthemidinae</taxon>
        <taxon>Tanacetum</taxon>
    </lineage>
</organism>
<dbReference type="GO" id="GO:0003964">
    <property type="term" value="F:RNA-directed DNA polymerase activity"/>
    <property type="evidence" value="ECO:0007669"/>
    <property type="project" value="UniProtKB-KW"/>
</dbReference>
<feature type="non-terminal residue" evidence="1">
    <location>
        <position position="1"/>
    </location>
</feature>
<accession>A0A699UW67</accession>
<name>A0A699UW67_TANCI</name>
<sequence>LKDESISPEIDHADCDSKGDICLIEKLLNNDPFQLPPMDLKQGEIVKAKSSIEEPPELELKDLPSHSEYAYLEGAGKLPVIIAKDLKVDEKEALLKVLKYHKTAIAWKITDIKGIDPIFLLTKS</sequence>
<proteinExistence type="predicted"/>
<keyword evidence="1" id="KW-0808">Transferase</keyword>
<dbReference type="AlphaFoldDB" id="A0A699UW67"/>
<keyword evidence="1" id="KW-0695">RNA-directed DNA polymerase</keyword>
<gene>
    <name evidence="1" type="ORF">Tci_897398</name>
</gene>
<protein>
    <submittedName>
        <fullName evidence="1">Reverse transcriptase domain-containing protein</fullName>
    </submittedName>
</protein>